<reference evidence="5 6" key="1">
    <citation type="submission" date="2022-03" db="EMBL/GenBank/DDBJ databases">
        <title>Novel taxa within the pig intestine.</title>
        <authorList>
            <person name="Wylensek D."/>
            <person name="Bishof K."/>
            <person name="Afrizal A."/>
            <person name="Clavel T."/>
        </authorList>
    </citation>
    <scope>NUCLEOTIDE SEQUENCE [LARGE SCALE GENOMIC DNA]</scope>
    <source>
        <strain evidence="5 6">CLA-KB-P66</strain>
    </source>
</reference>
<dbReference type="Proteomes" id="UP001275932">
    <property type="component" value="Unassembled WGS sequence"/>
</dbReference>
<dbReference type="PANTHER" id="PTHR30108:SF17">
    <property type="entry name" value="FERULIC ACID DECARBOXYLASE 1"/>
    <property type="match status" value="1"/>
</dbReference>
<feature type="domain" description="3-octaprenyl-4-hydroxybenzoate carboxy-lyase-like N-terminal" evidence="3">
    <location>
        <begin position="12"/>
        <end position="84"/>
    </location>
</feature>
<organism evidence="5 6">
    <name type="scientific">Intestinicryptomonas porci</name>
    <dbReference type="NCBI Taxonomy" id="2926320"/>
    <lineage>
        <taxon>Bacteria</taxon>
        <taxon>Pseudomonadati</taxon>
        <taxon>Verrucomicrobiota</taxon>
        <taxon>Opitutia</taxon>
        <taxon>Opitutales</taxon>
        <taxon>Intestinicryptomonaceae</taxon>
        <taxon>Intestinicryptomonas</taxon>
    </lineage>
</organism>
<evidence type="ECO:0000259" key="3">
    <source>
        <dbReference type="Pfam" id="PF20695"/>
    </source>
</evidence>
<comment type="caution">
    <text evidence="5">The sequence shown here is derived from an EMBL/GenBank/DDBJ whole genome shotgun (WGS) entry which is preliminary data.</text>
</comment>
<dbReference type="RefSeq" id="WP_370397108.1">
    <property type="nucleotide sequence ID" value="NZ_JALBUT010000005.1"/>
</dbReference>
<dbReference type="EMBL" id="JALBUT010000005">
    <property type="protein sequence ID" value="MDX8415662.1"/>
    <property type="molecule type" value="Genomic_DNA"/>
</dbReference>
<dbReference type="NCBIfam" id="TIGR00148">
    <property type="entry name" value="UbiD family decarboxylase"/>
    <property type="match status" value="1"/>
</dbReference>
<dbReference type="InterPro" id="IPR048304">
    <property type="entry name" value="UbiD_Rift_dom"/>
</dbReference>
<evidence type="ECO:0000313" key="5">
    <source>
        <dbReference type="EMBL" id="MDX8415662.1"/>
    </source>
</evidence>
<dbReference type="NCBIfam" id="TIGR03701">
    <property type="entry name" value="mena_SCO4490"/>
    <property type="match status" value="1"/>
</dbReference>
<dbReference type="InterPro" id="IPR002830">
    <property type="entry name" value="UbiD"/>
</dbReference>
<protein>
    <submittedName>
        <fullName evidence="5">Menaquinone biosynthesis decarboxylase</fullName>
    </submittedName>
</protein>
<feature type="domain" description="3-octaprenyl-4-hydroxybenzoate carboxy-lyase-like C-terminal" evidence="4">
    <location>
        <begin position="328"/>
        <end position="450"/>
    </location>
</feature>
<dbReference type="Pfam" id="PF01977">
    <property type="entry name" value="UbiD"/>
    <property type="match status" value="1"/>
</dbReference>
<dbReference type="Pfam" id="PF20695">
    <property type="entry name" value="UbiD_N"/>
    <property type="match status" value="1"/>
</dbReference>
<dbReference type="InterPro" id="IPR049381">
    <property type="entry name" value="UbiD-like_C"/>
</dbReference>
<sequence length="585" mass="65471">MKKSYKNLAEFIRALEDAGELKRVREEVSSEIEISKITDAESKKPGGGKALLFERVKNSEFPAATNLFGSDKRMSMALGVKNLASSGDEIAELTRLSPPRTFGEIFDAAKKLLPMLRILPSKFRGKTAPCQEVVKIGEDVDLNEIPILKCWPKDAGKFVTLPLVFTKSPDGKTRNLGMYRLQVFDKNTTGMHWHIHKDGAHFFHEYKKLGRRMEVAVAIGADPSVIYAATAPLPRGIDELMLAGFFRKKPVKMVKCKTIDMEVPAEAEFVLEGYVDPCELRLEGPFGDHTGYYSLADMYPVFHVKAITRREKPIYCATLVGPPPMEDCYMAKATERIFLPLLKTIFPEIEDYFLPWEGVFHNIAIVSIKKEYPAQAKRLISGLWGQGQMSFCKGVVVVDEDVNPSNLSEVWKIFTERFDKDRDLVISQGVLDVLDHSAPNPLFGSKIGIDLTRGIKGEPQRGKNKFPQMPNVQDIAKEIGAEAEDIFATKNFCAIAIEKADFSGMAILKEFASSPMFKAFAAVAIFDKGIEIANASKLLWKIFNNVDPSRDIFFAEKTAFIDACKKNAADGHNREWPEDLSFDTE</sequence>
<dbReference type="SUPFAM" id="SSF50475">
    <property type="entry name" value="FMN-binding split barrel"/>
    <property type="match status" value="1"/>
</dbReference>
<dbReference type="Gene3D" id="3.40.1670.10">
    <property type="entry name" value="UbiD C-terminal domain-like"/>
    <property type="match status" value="1"/>
</dbReference>
<dbReference type="InterPro" id="IPR022390">
    <property type="entry name" value="HBDC"/>
</dbReference>
<keyword evidence="6" id="KW-1185">Reference proteome</keyword>
<accession>A0ABU4WJJ7</accession>
<feature type="domain" description="3-octaprenyl-4-hydroxybenzoate carboxy-lyase-like C-terminal" evidence="4">
    <location>
        <begin position="490"/>
        <end position="558"/>
    </location>
</feature>
<name>A0ABU4WJJ7_9BACT</name>
<evidence type="ECO:0000259" key="2">
    <source>
        <dbReference type="Pfam" id="PF01977"/>
    </source>
</evidence>
<gene>
    <name evidence="5" type="ORF">MOX91_05645</name>
</gene>
<feature type="domain" description="3-octaprenyl-4-hydroxybenzoate carboxy-lyase-like Rift-related" evidence="2">
    <location>
        <begin position="124"/>
        <end position="323"/>
    </location>
</feature>
<evidence type="ECO:0000259" key="4">
    <source>
        <dbReference type="Pfam" id="PF20696"/>
    </source>
</evidence>
<evidence type="ECO:0000313" key="6">
    <source>
        <dbReference type="Proteomes" id="UP001275932"/>
    </source>
</evidence>
<dbReference type="SUPFAM" id="SSF143968">
    <property type="entry name" value="UbiD C-terminal domain-like"/>
    <property type="match status" value="2"/>
</dbReference>
<proteinExistence type="inferred from homology"/>
<dbReference type="InterPro" id="IPR049383">
    <property type="entry name" value="UbiD-like_N"/>
</dbReference>
<comment type="similarity">
    <text evidence="1">Belongs to the UbiD family.</text>
</comment>
<dbReference type="PANTHER" id="PTHR30108">
    <property type="entry name" value="3-OCTAPRENYL-4-HYDROXYBENZOATE CARBOXY-LYASE-RELATED"/>
    <property type="match status" value="1"/>
</dbReference>
<evidence type="ECO:0000256" key="1">
    <source>
        <dbReference type="ARBA" id="ARBA00010021"/>
    </source>
</evidence>
<dbReference type="Pfam" id="PF20696">
    <property type="entry name" value="UbiD_C"/>
    <property type="match status" value="2"/>
</dbReference>